<keyword evidence="6 14" id="KW-0812">Transmembrane</keyword>
<feature type="compositionally biased region" description="Polar residues" evidence="13">
    <location>
        <begin position="11"/>
        <end position="24"/>
    </location>
</feature>
<feature type="transmembrane region" description="Helical" evidence="14">
    <location>
        <begin position="1339"/>
        <end position="1358"/>
    </location>
</feature>
<feature type="region of interest" description="Disordered" evidence="13">
    <location>
        <begin position="1"/>
        <end position="39"/>
    </location>
</feature>
<gene>
    <name evidence="16" type="ORF">ASEP1449_LOCUS1221</name>
</gene>
<feature type="transmembrane region" description="Helical" evidence="14">
    <location>
        <begin position="1159"/>
        <end position="1184"/>
    </location>
</feature>
<feature type="transmembrane region" description="Helical" evidence="14">
    <location>
        <begin position="559"/>
        <end position="580"/>
    </location>
</feature>
<evidence type="ECO:0000256" key="10">
    <source>
        <dbReference type="ARBA" id="ARBA00022833"/>
    </source>
</evidence>
<dbReference type="EC" id="2.3.2.27" evidence="4"/>
<dbReference type="SMART" id="SM00744">
    <property type="entry name" value="RINGv"/>
    <property type="match status" value="1"/>
</dbReference>
<feature type="compositionally biased region" description="Polar residues" evidence="13">
    <location>
        <begin position="327"/>
        <end position="337"/>
    </location>
</feature>
<feature type="transmembrane region" description="Helical" evidence="14">
    <location>
        <begin position="1057"/>
        <end position="1080"/>
    </location>
</feature>
<feature type="region of interest" description="Disordered" evidence="13">
    <location>
        <begin position="317"/>
        <end position="380"/>
    </location>
</feature>
<keyword evidence="8" id="KW-0863">Zinc-finger</keyword>
<proteinExistence type="predicted"/>
<dbReference type="SUPFAM" id="SSF57850">
    <property type="entry name" value="RING/U-box"/>
    <property type="match status" value="1"/>
</dbReference>
<feature type="compositionally biased region" description="Acidic residues" evidence="13">
    <location>
        <begin position="362"/>
        <end position="373"/>
    </location>
</feature>
<evidence type="ECO:0000256" key="3">
    <source>
        <dbReference type="ARBA" id="ARBA00004906"/>
    </source>
</evidence>
<dbReference type="GO" id="GO:0008270">
    <property type="term" value="F:zinc ion binding"/>
    <property type="evidence" value="ECO:0007669"/>
    <property type="project" value="UniProtKB-KW"/>
</dbReference>
<dbReference type="GO" id="GO:0061630">
    <property type="term" value="F:ubiquitin protein ligase activity"/>
    <property type="evidence" value="ECO:0007669"/>
    <property type="project" value="UniProtKB-EC"/>
</dbReference>
<feature type="transmembrane region" description="Helical" evidence="14">
    <location>
        <begin position="694"/>
        <end position="712"/>
    </location>
</feature>
<reference evidence="16" key="1">
    <citation type="submission" date="2021-01" db="EMBL/GenBank/DDBJ databases">
        <authorList>
            <person name="Corre E."/>
            <person name="Pelletier E."/>
            <person name="Niang G."/>
            <person name="Scheremetjew M."/>
            <person name="Finn R."/>
            <person name="Kale V."/>
            <person name="Holt S."/>
            <person name="Cochrane G."/>
            <person name="Meng A."/>
            <person name="Brown T."/>
            <person name="Cohen L."/>
        </authorList>
    </citation>
    <scope>NUCLEOTIDE SEQUENCE</scope>
    <source>
        <strain evidence="16">CCMP2084</strain>
    </source>
</reference>
<feature type="transmembrane region" description="Helical" evidence="14">
    <location>
        <begin position="170"/>
        <end position="191"/>
    </location>
</feature>
<feature type="region of interest" description="Disordered" evidence="13">
    <location>
        <begin position="934"/>
        <end position="959"/>
    </location>
</feature>
<dbReference type="CDD" id="cd16702">
    <property type="entry name" value="RING_CH-C4HC3_MARCH6"/>
    <property type="match status" value="1"/>
</dbReference>
<accession>A0A7S2U7Y4</accession>
<keyword evidence="12 14" id="KW-0472">Membrane</keyword>
<evidence type="ECO:0000256" key="13">
    <source>
        <dbReference type="SAM" id="MobiDB-lite"/>
    </source>
</evidence>
<evidence type="ECO:0000256" key="12">
    <source>
        <dbReference type="ARBA" id="ARBA00023136"/>
    </source>
</evidence>
<feature type="transmembrane region" description="Helical" evidence="14">
    <location>
        <begin position="791"/>
        <end position="815"/>
    </location>
</feature>
<organism evidence="16">
    <name type="scientific">Attheya septentrionalis</name>
    <dbReference type="NCBI Taxonomy" id="420275"/>
    <lineage>
        <taxon>Eukaryota</taxon>
        <taxon>Sar</taxon>
        <taxon>Stramenopiles</taxon>
        <taxon>Ochrophyta</taxon>
        <taxon>Bacillariophyta</taxon>
        <taxon>Coscinodiscophyceae</taxon>
        <taxon>Chaetocerotophycidae</taxon>
        <taxon>Chaetocerotales</taxon>
        <taxon>Attheyaceae</taxon>
        <taxon>Attheya</taxon>
    </lineage>
</organism>
<evidence type="ECO:0000256" key="5">
    <source>
        <dbReference type="ARBA" id="ARBA00022679"/>
    </source>
</evidence>
<dbReference type="PROSITE" id="PS51292">
    <property type="entry name" value="ZF_RING_CH"/>
    <property type="match status" value="1"/>
</dbReference>
<feature type="compositionally biased region" description="Basic and acidic residues" evidence="13">
    <location>
        <begin position="1272"/>
        <end position="1285"/>
    </location>
</feature>
<keyword evidence="9" id="KW-0833">Ubl conjugation pathway</keyword>
<dbReference type="Gene3D" id="3.30.40.10">
    <property type="entry name" value="Zinc/RING finger domain, C3HC4 (zinc finger)"/>
    <property type="match status" value="1"/>
</dbReference>
<dbReference type="Pfam" id="PF12906">
    <property type="entry name" value="RINGv"/>
    <property type="match status" value="1"/>
</dbReference>
<keyword evidence="11 14" id="KW-1133">Transmembrane helix</keyword>
<feature type="compositionally biased region" description="Basic and acidic residues" evidence="13">
    <location>
        <begin position="934"/>
        <end position="948"/>
    </location>
</feature>
<dbReference type="EMBL" id="HBHQ01001931">
    <property type="protein sequence ID" value="CAD9809398.1"/>
    <property type="molecule type" value="Transcribed_RNA"/>
</dbReference>
<keyword evidence="7" id="KW-0479">Metal-binding</keyword>
<dbReference type="InterPro" id="IPR013083">
    <property type="entry name" value="Znf_RING/FYVE/PHD"/>
</dbReference>
<feature type="transmembrane region" description="Helical" evidence="14">
    <location>
        <begin position="1204"/>
        <end position="1224"/>
    </location>
</feature>
<comment type="pathway">
    <text evidence="3">Protein modification; protein ubiquitination.</text>
</comment>
<dbReference type="GO" id="GO:0036503">
    <property type="term" value="P:ERAD pathway"/>
    <property type="evidence" value="ECO:0007669"/>
    <property type="project" value="TreeGrafter"/>
</dbReference>
<evidence type="ECO:0000256" key="4">
    <source>
        <dbReference type="ARBA" id="ARBA00012483"/>
    </source>
</evidence>
<feature type="domain" description="RING-CH-type" evidence="15">
    <location>
        <begin position="31"/>
        <end position="93"/>
    </location>
</feature>
<evidence type="ECO:0000256" key="9">
    <source>
        <dbReference type="ARBA" id="ARBA00022786"/>
    </source>
</evidence>
<dbReference type="GO" id="GO:0005789">
    <property type="term" value="C:endoplasmic reticulum membrane"/>
    <property type="evidence" value="ECO:0007669"/>
    <property type="project" value="TreeGrafter"/>
</dbReference>
<evidence type="ECO:0000256" key="7">
    <source>
        <dbReference type="ARBA" id="ARBA00022723"/>
    </source>
</evidence>
<feature type="transmembrane region" description="Helical" evidence="14">
    <location>
        <begin position="753"/>
        <end position="771"/>
    </location>
</feature>
<evidence type="ECO:0000256" key="11">
    <source>
        <dbReference type="ARBA" id="ARBA00022989"/>
    </source>
</evidence>
<dbReference type="PANTHER" id="PTHR13145">
    <property type="entry name" value="SSM4 PROTEIN"/>
    <property type="match status" value="1"/>
</dbReference>
<evidence type="ECO:0000313" key="16">
    <source>
        <dbReference type="EMBL" id="CAD9809398.1"/>
    </source>
</evidence>
<evidence type="ECO:0000256" key="8">
    <source>
        <dbReference type="ARBA" id="ARBA00022771"/>
    </source>
</evidence>
<dbReference type="InterPro" id="IPR011016">
    <property type="entry name" value="Znf_RING-CH"/>
</dbReference>
<dbReference type="PANTHER" id="PTHR13145:SF0">
    <property type="entry name" value="E3 UBIQUITIN-PROTEIN LIGASE MARCHF6"/>
    <property type="match status" value="1"/>
</dbReference>
<keyword evidence="5" id="KW-0808">Transferase</keyword>
<feature type="compositionally biased region" description="Acidic residues" evidence="13">
    <location>
        <begin position="1261"/>
        <end position="1271"/>
    </location>
</feature>
<evidence type="ECO:0000259" key="15">
    <source>
        <dbReference type="PROSITE" id="PS51292"/>
    </source>
</evidence>
<protein>
    <recommendedName>
        <fullName evidence="4">RING-type E3 ubiquitin transferase</fullName>
        <ecNumber evidence="4">2.3.2.27</ecNumber>
    </recommendedName>
</protein>
<name>A0A7S2U7Y4_9STRA</name>
<feature type="region of interest" description="Disordered" evidence="13">
    <location>
        <begin position="204"/>
        <end position="230"/>
    </location>
</feature>
<feature type="region of interest" description="Disordered" evidence="13">
    <location>
        <begin position="1256"/>
        <end position="1288"/>
    </location>
</feature>
<evidence type="ECO:0000256" key="1">
    <source>
        <dbReference type="ARBA" id="ARBA00000900"/>
    </source>
</evidence>
<comment type="subcellular location">
    <subcellularLocation>
        <location evidence="2">Membrane</location>
        <topology evidence="2">Multi-pass membrane protein</topology>
    </subcellularLocation>
</comment>
<sequence length="1439" mass="160877">MDDSDEPDASVASQLSENNETASVENDAGESHEEEEDECRVCRGPAEEGRSLYHPCKCSGSIGLVHQDCLSSWLAVTRGGGRCELCSTRFHFAPKYADGAPEKLSAHEVLLGLSRRTLARWLPLALRTLLAIFLWLCVMPLATAYLYLGWLHKPSFILQRWTWELIPGDTISGVVIAAVIILSFLSLMSFADFLRFHWQQPNAEGDQAGDEVNRGGAGQDSTDGRNSLDAYSEGDVNEIPVVFWDNIIHGDPDGLLPLSLCDNRAFSNDPAERSEDLSVEDKEIWIFGDGEEDFGGDPESSFMKESGQNRLAAEIETAKPGEASEAVISNSETGSQESDSKAVHNINTDVVLQPPQHKISESDQDESESESESDAEHYLPEQIHEINNDDIVNRMLAEEMLQNMEQEAAVPQQPIEEMLNFQRPFPQQDRNNNPPAFDLLDAVDPALEQDDNMDMEIHLALDELLGLRGPITSLVKNLFLFLGFNATYLGIFAFIPRSIGKSVYSIIMGNSTILFDDFLYSSSQNATVTYNETIVFLKVVSEVTAESRRLNTAIQSPDLGMVGLGYFTFAIVIFLFQALYTLAYRKNKNEGDDTVPDPNVLPYEIIDGDDDVDFDPALDVDDPPAERRRARETMSVVVDSAAAVVKVCCLLSLKMVLLPILLGVWLDASTLALFDRSATDRSLYAGSDLFGAMLLHWVAGITFMLLTTVFVLQLREVAHPGLLAKAIRPQEPQPDLLGNLLQDGGLTHAKRTVLSLGIYAAILIIHVWLPARLMLSVGLSEVLPLFRPNFYYLFSPQLQVPIELLIFHLTMLAFLEKYKNHIGEMQHHWLLLISRCFGLSDCLLPHEVDKFVLVGASPIFISREKTNENFIDEVTPESVGVDPFWRSLIAMKNHPSDNFIVSNIQASRAAGSMVMENSLEDRFSFIRLPSEKRNIESSSESKEMERTRTIGNPNDNSARVDLLPTHMGAYRLQTHRLSEDRCIRGIEIEFWREVMGSPIPRPPEGWDDLGLGGAEDQGRWAWGNEKKSETEISVAKRRPFFSDRGTGLRRWVNNVGVVLKVAGILVLSWLVIMVVVSSALNLPLVLGRCSLYLLRVPEKYMHDPLAFAIGGCISVPFITKLSQILRSCKENVEDRPCLGFHTLVKWLSSFKRPRSRRKVAVLFAAGLIWFAVAPTIIGSLYDLLLMKSSSWWEWKEALIGWTEVAGWWGTGLFLLNVWAAFCYFGMGTQEFWIEVIGPDDADNQDRNRDLNQARNAVPVEAEQDENPEDDQVVEKNTTESERTENLRGASISWQGPEGRVAEFIRVWNRVLLKWEWDKIDHVTLLENCALPIVQNSGSVLCISLLTAIGSALLLDIYAGSRDASGFNFPIAGFIGKGIYRSTVFRLSSTAAVGFKLARSFQKQLQRWFRAAHMAARDDRYLVGKVLMNYTPLTGTQSQT</sequence>
<feature type="transmembrane region" description="Helical" evidence="14">
    <location>
        <begin position="478"/>
        <end position="495"/>
    </location>
</feature>
<feature type="transmembrane region" description="Helical" evidence="14">
    <location>
        <begin position="124"/>
        <end position="150"/>
    </location>
</feature>
<evidence type="ECO:0000256" key="6">
    <source>
        <dbReference type="ARBA" id="ARBA00022692"/>
    </source>
</evidence>
<evidence type="ECO:0000256" key="2">
    <source>
        <dbReference type="ARBA" id="ARBA00004141"/>
    </source>
</evidence>
<feature type="transmembrane region" description="Helical" evidence="14">
    <location>
        <begin position="1100"/>
        <end position="1119"/>
    </location>
</feature>
<comment type="catalytic activity">
    <reaction evidence="1">
        <text>S-ubiquitinyl-[E2 ubiquitin-conjugating enzyme]-L-cysteine + [acceptor protein]-L-lysine = [E2 ubiquitin-conjugating enzyme]-L-cysteine + N(6)-ubiquitinyl-[acceptor protein]-L-lysine.</text>
        <dbReference type="EC" id="2.3.2.27"/>
    </reaction>
</comment>
<evidence type="ECO:0000256" key="14">
    <source>
        <dbReference type="SAM" id="Phobius"/>
    </source>
</evidence>
<keyword evidence="10" id="KW-0862">Zinc</keyword>